<gene>
    <name evidence="1" type="ORF">STAS_28405</name>
</gene>
<keyword evidence="2" id="KW-1185">Reference proteome</keyword>
<reference evidence="2" key="1">
    <citation type="journal article" date="2019" name="Curr. Biol.">
        <title>Genome Sequence of Striga asiatica Provides Insight into the Evolution of Plant Parasitism.</title>
        <authorList>
            <person name="Yoshida S."/>
            <person name="Kim S."/>
            <person name="Wafula E.K."/>
            <person name="Tanskanen J."/>
            <person name="Kim Y.M."/>
            <person name="Honaas L."/>
            <person name="Yang Z."/>
            <person name="Spallek T."/>
            <person name="Conn C.E."/>
            <person name="Ichihashi Y."/>
            <person name="Cheong K."/>
            <person name="Cui S."/>
            <person name="Der J.P."/>
            <person name="Gundlach H."/>
            <person name="Jiao Y."/>
            <person name="Hori C."/>
            <person name="Ishida J.K."/>
            <person name="Kasahara H."/>
            <person name="Kiba T."/>
            <person name="Kim M.S."/>
            <person name="Koo N."/>
            <person name="Laohavisit A."/>
            <person name="Lee Y.H."/>
            <person name="Lumba S."/>
            <person name="McCourt P."/>
            <person name="Mortimer J.C."/>
            <person name="Mutuku J.M."/>
            <person name="Nomura T."/>
            <person name="Sasaki-Sekimoto Y."/>
            <person name="Seto Y."/>
            <person name="Wang Y."/>
            <person name="Wakatake T."/>
            <person name="Sakakibara H."/>
            <person name="Demura T."/>
            <person name="Yamaguchi S."/>
            <person name="Yoneyama K."/>
            <person name="Manabe R.I."/>
            <person name="Nelson D.C."/>
            <person name="Schulman A.H."/>
            <person name="Timko M.P."/>
            <person name="dePamphilis C.W."/>
            <person name="Choi D."/>
            <person name="Shirasu K."/>
        </authorList>
    </citation>
    <scope>NUCLEOTIDE SEQUENCE [LARGE SCALE GENOMIC DNA]</scope>
    <source>
        <strain evidence="2">cv. UVA1</strain>
    </source>
</reference>
<proteinExistence type="predicted"/>
<name>A0A5A7R445_STRAF</name>
<evidence type="ECO:0000313" key="1">
    <source>
        <dbReference type="EMBL" id="GER51061.1"/>
    </source>
</evidence>
<dbReference type="EMBL" id="BKCP01009416">
    <property type="protein sequence ID" value="GER51061.1"/>
    <property type="molecule type" value="Genomic_DNA"/>
</dbReference>
<evidence type="ECO:0000313" key="2">
    <source>
        <dbReference type="Proteomes" id="UP000325081"/>
    </source>
</evidence>
<comment type="caution">
    <text evidence="1">The sequence shown here is derived from an EMBL/GenBank/DDBJ whole genome shotgun (WGS) entry which is preliminary data.</text>
</comment>
<accession>A0A5A7R445</accession>
<sequence length="153" mass="16890">MGQPGSCQARKASSIFNHRPHSGTPDISVFSSFLFGTLTNPRPCFFESKRKRSKESAKEIQLRSIRSQLELAGTRKKAAFTLTAWLLRTFQIQDPLTPGHHVSGRTCYGTNELVTPWGRAGLTKSFYDPGRGLSSDSTSKRLVAEGIGRATPY</sequence>
<protein>
    <submittedName>
        <fullName evidence="1">Phytochromobilin:ferredoxin oxidoreductase</fullName>
    </submittedName>
</protein>
<dbReference type="Proteomes" id="UP000325081">
    <property type="component" value="Unassembled WGS sequence"/>
</dbReference>
<organism evidence="1 2">
    <name type="scientific">Striga asiatica</name>
    <name type="common">Asiatic witchweed</name>
    <name type="synonym">Buchnera asiatica</name>
    <dbReference type="NCBI Taxonomy" id="4170"/>
    <lineage>
        <taxon>Eukaryota</taxon>
        <taxon>Viridiplantae</taxon>
        <taxon>Streptophyta</taxon>
        <taxon>Embryophyta</taxon>
        <taxon>Tracheophyta</taxon>
        <taxon>Spermatophyta</taxon>
        <taxon>Magnoliopsida</taxon>
        <taxon>eudicotyledons</taxon>
        <taxon>Gunneridae</taxon>
        <taxon>Pentapetalae</taxon>
        <taxon>asterids</taxon>
        <taxon>lamiids</taxon>
        <taxon>Lamiales</taxon>
        <taxon>Orobanchaceae</taxon>
        <taxon>Buchnereae</taxon>
        <taxon>Striga</taxon>
    </lineage>
</organism>
<dbReference type="AlphaFoldDB" id="A0A5A7R445"/>